<comment type="catalytic activity">
    <reaction evidence="1">
        <text>ATP + protein L-histidine = ADP + protein N-phospho-L-histidine.</text>
        <dbReference type="EC" id="2.7.13.3"/>
    </reaction>
</comment>
<keyword evidence="5" id="KW-0808">Transferase</keyword>
<evidence type="ECO:0000256" key="6">
    <source>
        <dbReference type="ARBA" id="ARBA00022777"/>
    </source>
</evidence>
<dbReference type="Pfam" id="PF13185">
    <property type="entry name" value="GAF_2"/>
    <property type="match status" value="1"/>
</dbReference>
<dbReference type="SMART" id="SM00387">
    <property type="entry name" value="HATPase_c"/>
    <property type="match status" value="1"/>
</dbReference>
<name>A0ABU3PS92_9ACTN</name>
<dbReference type="InterPro" id="IPR005467">
    <property type="entry name" value="His_kinase_dom"/>
</dbReference>
<dbReference type="SMART" id="SM00388">
    <property type="entry name" value="HisKA"/>
    <property type="match status" value="1"/>
</dbReference>
<dbReference type="InterPro" id="IPR050351">
    <property type="entry name" value="BphY/WalK/GraS-like"/>
</dbReference>
<keyword evidence="11" id="KW-1185">Reference proteome</keyword>
<evidence type="ECO:0000259" key="9">
    <source>
        <dbReference type="PROSITE" id="PS50109"/>
    </source>
</evidence>
<dbReference type="InterPro" id="IPR004358">
    <property type="entry name" value="Sig_transdc_His_kin-like_C"/>
</dbReference>
<dbReference type="Gene3D" id="1.10.287.130">
    <property type="match status" value="1"/>
</dbReference>
<dbReference type="PROSITE" id="PS50109">
    <property type="entry name" value="HIS_KIN"/>
    <property type="match status" value="1"/>
</dbReference>
<dbReference type="PANTHER" id="PTHR42878">
    <property type="entry name" value="TWO-COMPONENT HISTIDINE KINASE"/>
    <property type="match status" value="1"/>
</dbReference>
<keyword evidence="7" id="KW-0902">Two-component regulatory system</keyword>
<gene>
    <name evidence="10" type="ORF">RDV89_03410</name>
</gene>
<evidence type="ECO:0000256" key="5">
    <source>
        <dbReference type="ARBA" id="ARBA00022679"/>
    </source>
</evidence>
<dbReference type="RefSeq" id="WP_315731309.1">
    <property type="nucleotide sequence ID" value="NZ_JAVYII010000001.1"/>
</dbReference>
<comment type="subcellular location">
    <subcellularLocation>
        <location evidence="2">Cell membrane</location>
    </subcellularLocation>
</comment>
<dbReference type="InterPro" id="IPR029016">
    <property type="entry name" value="GAF-like_dom_sf"/>
</dbReference>
<keyword evidence="4" id="KW-0597">Phosphoprotein</keyword>
<keyword evidence="10" id="KW-0547">Nucleotide-binding</keyword>
<dbReference type="Proteomes" id="UP001268542">
    <property type="component" value="Unassembled WGS sequence"/>
</dbReference>
<evidence type="ECO:0000256" key="2">
    <source>
        <dbReference type="ARBA" id="ARBA00004236"/>
    </source>
</evidence>
<dbReference type="PRINTS" id="PR00344">
    <property type="entry name" value="BCTRLSENSOR"/>
</dbReference>
<dbReference type="PANTHER" id="PTHR42878:SF15">
    <property type="entry name" value="BACTERIOPHYTOCHROME"/>
    <property type="match status" value="1"/>
</dbReference>
<dbReference type="SMART" id="SM00065">
    <property type="entry name" value="GAF"/>
    <property type="match status" value="1"/>
</dbReference>
<dbReference type="Gene3D" id="3.30.450.40">
    <property type="match status" value="1"/>
</dbReference>
<dbReference type="EC" id="2.7.13.3" evidence="3"/>
<evidence type="ECO:0000313" key="10">
    <source>
        <dbReference type="EMBL" id="MDT9592097.1"/>
    </source>
</evidence>
<dbReference type="EMBL" id="JAVYII010000001">
    <property type="protein sequence ID" value="MDT9592097.1"/>
    <property type="molecule type" value="Genomic_DNA"/>
</dbReference>
<evidence type="ECO:0000313" key="11">
    <source>
        <dbReference type="Proteomes" id="UP001268542"/>
    </source>
</evidence>
<dbReference type="SUPFAM" id="SSF55781">
    <property type="entry name" value="GAF domain-like"/>
    <property type="match status" value="1"/>
</dbReference>
<dbReference type="SUPFAM" id="SSF47384">
    <property type="entry name" value="Homodimeric domain of signal transducing histidine kinase"/>
    <property type="match status" value="1"/>
</dbReference>
<evidence type="ECO:0000256" key="3">
    <source>
        <dbReference type="ARBA" id="ARBA00012438"/>
    </source>
</evidence>
<dbReference type="SUPFAM" id="SSF55874">
    <property type="entry name" value="ATPase domain of HSP90 chaperone/DNA topoisomerase II/histidine kinase"/>
    <property type="match status" value="1"/>
</dbReference>
<dbReference type="Gene3D" id="3.30.565.10">
    <property type="entry name" value="Histidine kinase-like ATPase, C-terminal domain"/>
    <property type="match status" value="1"/>
</dbReference>
<dbReference type="Pfam" id="PF02518">
    <property type="entry name" value="HATPase_c"/>
    <property type="match status" value="1"/>
</dbReference>
<comment type="caution">
    <text evidence="10">The sequence shown here is derived from an EMBL/GenBank/DDBJ whole genome shotgun (WGS) entry which is preliminary data.</text>
</comment>
<sequence>MHRSTATTLADTAPLDVLRRRDEEIAPLGVLDAAPKELQAVVDMAASIAGVPLASVNVVTSEAQHQVATVGFDGPPVERASSLCARTVDDGRPVVVADARLDERFRDNPWVDGRAGAVRFYAAHPLVTSDDVVIGTLCVFDVEPREVDRRQRLGLQALADRVVDVIEMSRQAQALDAALLRVTEVSAELQRSNEHLAAFAGQVSHDLRNPLTTTSMALHLLRDVLTEHDELGDLGNGSDLGDDAPAPRTSLADGVDVLDHALRSVARMETLVEDLLSYARVGGEHGRVAVDLRQVVRDVLSDLADALVGADVTVDALPTVVGDPTQLRAVLQNLIANAAKFVAPGTRPRIEVSARRTRSGAPGWVVEVADRGIGIDPTETEHVFEPLVRVGEAEGSGIGLATCRRVVASHGGRISLLPRAGGGTVAWFSLPD</sequence>
<dbReference type="InterPro" id="IPR036097">
    <property type="entry name" value="HisK_dim/P_sf"/>
</dbReference>
<keyword evidence="6" id="KW-0418">Kinase</keyword>
<protein>
    <recommendedName>
        <fullName evidence="8">Sensor-like histidine kinase SenX3</fullName>
        <ecNumber evidence="3">2.7.13.3</ecNumber>
    </recommendedName>
</protein>
<dbReference type="InterPro" id="IPR003594">
    <property type="entry name" value="HATPase_dom"/>
</dbReference>
<dbReference type="InterPro" id="IPR003018">
    <property type="entry name" value="GAF"/>
</dbReference>
<dbReference type="Pfam" id="PF00512">
    <property type="entry name" value="HisKA"/>
    <property type="match status" value="1"/>
</dbReference>
<evidence type="ECO:0000256" key="4">
    <source>
        <dbReference type="ARBA" id="ARBA00022553"/>
    </source>
</evidence>
<proteinExistence type="predicted"/>
<dbReference type="InterPro" id="IPR003661">
    <property type="entry name" value="HisK_dim/P_dom"/>
</dbReference>
<dbReference type="CDD" id="cd00082">
    <property type="entry name" value="HisKA"/>
    <property type="match status" value="1"/>
</dbReference>
<evidence type="ECO:0000256" key="7">
    <source>
        <dbReference type="ARBA" id="ARBA00023012"/>
    </source>
</evidence>
<dbReference type="InterPro" id="IPR036890">
    <property type="entry name" value="HATPase_C_sf"/>
</dbReference>
<keyword evidence="10" id="KW-0067">ATP-binding</keyword>
<evidence type="ECO:0000256" key="8">
    <source>
        <dbReference type="ARBA" id="ARBA00039401"/>
    </source>
</evidence>
<dbReference type="GO" id="GO:0005524">
    <property type="term" value="F:ATP binding"/>
    <property type="evidence" value="ECO:0007669"/>
    <property type="project" value="UniProtKB-KW"/>
</dbReference>
<organism evidence="10 11">
    <name type="scientific">Nocardioides imazamoxiresistens</name>
    <dbReference type="NCBI Taxonomy" id="3231893"/>
    <lineage>
        <taxon>Bacteria</taxon>
        <taxon>Bacillati</taxon>
        <taxon>Actinomycetota</taxon>
        <taxon>Actinomycetes</taxon>
        <taxon>Propionibacteriales</taxon>
        <taxon>Nocardioidaceae</taxon>
        <taxon>Nocardioides</taxon>
    </lineage>
</organism>
<feature type="domain" description="Histidine kinase" evidence="9">
    <location>
        <begin position="202"/>
        <end position="432"/>
    </location>
</feature>
<accession>A0ABU3PS92</accession>
<reference evidence="10 11" key="1">
    <citation type="submission" date="2023-08" db="EMBL/GenBank/DDBJ databases">
        <title>Nocardioides seae sp. nov., a bacterium isolated from a soil.</title>
        <authorList>
            <person name="Wang X."/>
        </authorList>
    </citation>
    <scope>NUCLEOTIDE SEQUENCE [LARGE SCALE GENOMIC DNA]</scope>
    <source>
        <strain evidence="10 11">YZH12</strain>
    </source>
</reference>
<evidence type="ECO:0000256" key="1">
    <source>
        <dbReference type="ARBA" id="ARBA00000085"/>
    </source>
</evidence>